<dbReference type="InterPro" id="IPR004589">
    <property type="entry name" value="DNA_helicase_ATP-dep_RecQ"/>
</dbReference>
<dbReference type="SUPFAM" id="SSF52540">
    <property type="entry name" value="P-loop containing nucleoside triphosphate hydrolases"/>
    <property type="match status" value="1"/>
</dbReference>
<dbReference type="NCBIfam" id="TIGR00614">
    <property type="entry name" value="recQ_fam"/>
    <property type="match status" value="1"/>
</dbReference>
<evidence type="ECO:0000256" key="8">
    <source>
        <dbReference type="ARBA" id="ARBA00023125"/>
    </source>
</evidence>
<dbReference type="PANTHER" id="PTHR13710:SF152">
    <property type="entry name" value="ATP-DEPENDENT DNA HELICASE Q5"/>
    <property type="match status" value="1"/>
</dbReference>
<dbReference type="PROSITE" id="PS51192">
    <property type="entry name" value="HELICASE_ATP_BIND_1"/>
    <property type="match status" value="1"/>
</dbReference>
<dbReference type="GO" id="GO:0005634">
    <property type="term" value="C:nucleus"/>
    <property type="evidence" value="ECO:0007669"/>
    <property type="project" value="UniProtKB-SubCell"/>
</dbReference>
<comment type="catalytic activity">
    <reaction evidence="11 13">
        <text>Couples ATP hydrolysis with the unwinding of duplex DNA by translocating in the 3'-5' direction.</text>
        <dbReference type="EC" id="5.6.2.4"/>
    </reaction>
</comment>
<keyword evidence="8" id="KW-0238">DNA-binding</keyword>
<evidence type="ECO:0000313" key="18">
    <source>
        <dbReference type="WBParaSite" id="SRAE_2000294400.1"/>
    </source>
</evidence>
<evidence type="ECO:0000256" key="12">
    <source>
        <dbReference type="ARBA" id="ARBA00049360"/>
    </source>
</evidence>
<sequence length="609" mass="69781">MLNLDNWLIKTKKSPGKSKEIEVIKDVNTVSGKGINKSDGKVLRKKSVKIKSEKRSHVENDEKKMLEVSKMVLSEEFSNMENKEKAEFVLRKIFRHNEFRTKDQEEAIISAIARDSDIYISFPTGAGKSLCYQLPALCKLGVTIVFSPLLALIQDQVLALQAKMIKCCSWNSTLTIDERSYISKDLFSSSPKYQIIYTTPESAQTEFFQTMLKKLHTNNLLNYLVVDEAHCISQWGHDFRPKYSKLSSLRSLAPDVPWIALTATASSAVEEDIKTQLMFKNYKSFKTSPYRCNLFYDVITEGQLKREALMNEKEDVKMEDDVNIKSHIAIYIKEIKEKLIKENGSDFKEYGGIVYCRSRSLCEEITDYLISKDILAAAYHARLKKKDKVEVQQKWMRNEISVICATIAFGMGIDKADVRFVIHLGSPNDLASYYQESGRAGRDGKKSYCRIYLSDETLEQAKFFKSISLKRILCSKTSEEQKRAKKDNLNYSYQKMREYCEKDECRHKMLCSYFGEVRRVPCVTNCDVCINARNCKENIIGGRKGLKRPSSEKSILEYTSELAKRFHHSSDLATIKTFKGSLQAISGISKASSFANGRDLFSQINFRRP</sequence>
<dbReference type="GeneID" id="36380656"/>
<dbReference type="WBParaSite" id="SRAE_2000294400.1">
    <property type="protein sequence ID" value="SRAE_2000294400.1"/>
    <property type="gene ID" value="WBGene00263163"/>
</dbReference>
<dbReference type="GO" id="GO:0000724">
    <property type="term" value="P:double-strand break repair via homologous recombination"/>
    <property type="evidence" value="ECO:0007669"/>
    <property type="project" value="TreeGrafter"/>
</dbReference>
<evidence type="ECO:0000256" key="4">
    <source>
        <dbReference type="ARBA" id="ARBA00022741"/>
    </source>
</evidence>
<dbReference type="PANTHER" id="PTHR13710">
    <property type="entry name" value="DNA HELICASE RECQ FAMILY MEMBER"/>
    <property type="match status" value="1"/>
</dbReference>
<dbReference type="Pfam" id="PF00270">
    <property type="entry name" value="DEAD"/>
    <property type="match status" value="1"/>
</dbReference>
<evidence type="ECO:0000313" key="19">
    <source>
        <dbReference type="WormBase" id="SRAE_2000294400"/>
    </source>
</evidence>
<feature type="domain" description="Helicase ATP-binding" evidence="14">
    <location>
        <begin position="109"/>
        <end position="283"/>
    </location>
</feature>
<dbReference type="GO" id="GO:0046872">
    <property type="term" value="F:metal ion binding"/>
    <property type="evidence" value="ECO:0007669"/>
    <property type="project" value="UniProtKB-KW"/>
</dbReference>
<dbReference type="InterPro" id="IPR027417">
    <property type="entry name" value="P-loop_NTPase"/>
</dbReference>
<feature type="domain" description="Helicase C-terminal" evidence="15">
    <location>
        <begin position="331"/>
        <end position="497"/>
    </location>
</feature>
<dbReference type="EC" id="5.6.2.4" evidence="13"/>
<evidence type="ECO:0000313" key="16">
    <source>
        <dbReference type="EMBL" id="CEF68286.1"/>
    </source>
</evidence>
<keyword evidence="5 13" id="KW-0378">Hydrolase</keyword>
<keyword evidence="7 13" id="KW-0067">ATP-binding</keyword>
<dbReference type="OMA" id="TSIPDCD"/>
<dbReference type="FunFam" id="3.40.50.300:FF:000444">
    <property type="entry name" value="ATP-dependent DNA helicase"/>
    <property type="match status" value="1"/>
</dbReference>
<dbReference type="GO" id="GO:0009378">
    <property type="term" value="F:four-way junction helicase activity"/>
    <property type="evidence" value="ECO:0007669"/>
    <property type="project" value="TreeGrafter"/>
</dbReference>
<evidence type="ECO:0000259" key="15">
    <source>
        <dbReference type="PROSITE" id="PS51194"/>
    </source>
</evidence>
<reference evidence="16 17" key="1">
    <citation type="submission" date="2014-09" db="EMBL/GenBank/DDBJ databases">
        <authorList>
            <person name="Martin A.A."/>
        </authorList>
    </citation>
    <scope>NUCLEOTIDE SEQUENCE</scope>
    <source>
        <strain evidence="17">ED321</strain>
        <strain evidence="16">ED321 Heterogonic</strain>
    </source>
</reference>
<keyword evidence="3" id="KW-0479">Metal-binding</keyword>
<evidence type="ECO:0000313" key="17">
    <source>
        <dbReference type="Proteomes" id="UP000035682"/>
    </source>
</evidence>
<dbReference type="Proteomes" id="UP000035682">
    <property type="component" value="Unplaced"/>
</dbReference>
<dbReference type="Pfam" id="PF00271">
    <property type="entry name" value="Helicase_C"/>
    <property type="match status" value="1"/>
</dbReference>
<name>A0A090LEU0_STRRB</name>
<evidence type="ECO:0000256" key="5">
    <source>
        <dbReference type="ARBA" id="ARBA00022801"/>
    </source>
</evidence>
<dbReference type="SMART" id="SM00487">
    <property type="entry name" value="DEXDc"/>
    <property type="match status" value="1"/>
</dbReference>
<dbReference type="GO" id="GO:0005524">
    <property type="term" value="F:ATP binding"/>
    <property type="evidence" value="ECO:0007669"/>
    <property type="project" value="UniProtKB-KW"/>
</dbReference>
<dbReference type="AlphaFoldDB" id="A0A090LEU0"/>
<dbReference type="Pfam" id="PF16124">
    <property type="entry name" value="RecQ_Zn_bind"/>
    <property type="match status" value="1"/>
</dbReference>
<proteinExistence type="inferred from homology"/>
<dbReference type="InterPro" id="IPR014001">
    <property type="entry name" value="Helicase_ATP-bd"/>
</dbReference>
<evidence type="ECO:0000256" key="3">
    <source>
        <dbReference type="ARBA" id="ARBA00022723"/>
    </source>
</evidence>
<reference evidence="18" key="2">
    <citation type="submission" date="2020-12" db="UniProtKB">
        <authorList>
            <consortium name="WormBaseParasite"/>
        </authorList>
    </citation>
    <scope>IDENTIFICATION</scope>
</reference>
<dbReference type="EMBL" id="LN609529">
    <property type="protein sequence ID" value="CEF68286.1"/>
    <property type="molecule type" value="Genomic_DNA"/>
</dbReference>
<dbReference type="OrthoDB" id="10261556at2759"/>
<dbReference type="GO" id="GO:0043138">
    <property type="term" value="F:3'-5' DNA helicase activity"/>
    <property type="evidence" value="ECO:0007669"/>
    <property type="project" value="UniProtKB-EC"/>
</dbReference>
<keyword evidence="4 13" id="KW-0547">Nucleotide-binding</keyword>
<dbReference type="GO" id="GO:0016787">
    <property type="term" value="F:hydrolase activity"/>
    <property type="evidence" value="ECO:0007669"/>
    <property type="project" value="UniProtKB-KW"/>
</dbReference>
<dbReference type="InterPro" id="IPR001650">
    <property type="entry name" value="Helicase_C-like"/>
</dbReference>
<dbReference type="CTD" id="36380656"/>
<dbReference type="InterPro" id="IPR032284">
    <property type="entry name" value="RecQ_Zn-bd"/>
</dbReference>
<evidence type="ECO:0000256" key="9">
    <source>
        <dbReference type="ARBA" id="ARBA00023235"/>
    </source>
</evidence>
<dbReference type="Gene3D" id="3.40.50.300">
    <property type="entry name" value="P-loop containing nucleotide triphosphate hydrolases"/>
    <property type="match status" value="2"/>
</dbReference>
<accession>A0A090LEU0</accession>
<evidence type="ECO:0000256" key="7">
    <source>
        <dbReference type="ARBA" id="ARBA00022840"/>
    </source>
</evidence>
<evidence type="ECO:0000256" key="10">
    <source>
        <dbReference type="ARBA" id="ARBA00023242"/>
    </source>
</evidence>
<dbReference type="InterPro" id="IPR011545">
    <property type="entry name" value="DEAD/DEAH_box_helicase_dom"/>
</dbReference>
<evidence type="ECO:0000259" key="14">
    <source>
        <dbReference type="PROSITE" id="PS51192"/>
    </source>
</evidence>
<keyword evidence="9" id="KW-0413">Isomerase</keyword>
<keyword evidence="10 13" id="KW-0539">Nucleus</keyword>
<evidence type="ECO:0000256" key="13">
    <source>
        <dbReference type="RuleBase" id="RU364117"/>
    </source>
</evidence>
<evidence type="ECO:0000256" key="11">
    <source>
        <dbReference type="ARBA" id="ARBA00034617"/>
    </source>
</evidence>
<protein>
    <recommendedName>
        <fullName evidence="13">ATP-dependent DNA helicase</fullName>
        <ecNumber evidence="13">5.6.2.4</ecNumber>
    </recommendedName>
</protein>
<dbReference type="GO" id="GO:0003677">
    <property type="term" value="F:DNA binding"/>
    <property type="evidence" value="ECO:0007669"/>
    <property type="project" value="UniProtKB-KW"/>
</dbReference>
<evidence type="ECO:0000256" key="2">
    <source>
        <dbReference type="ARBA" id="ARBA00005446"/>
    </source>
</evidence>
<evidence type="ECO:0000256" key="6">
    <source>
        <dbReference type="ARBA" id="ARBA00022806"/>
    </source>
</evidence>
<gene>
    <name evidence="16 18 19" type="ORF">SRAE_2000294400</name>
</gene>
<comment type="catalytic activity">
    <reaction evidence="12 13">
        <text>ATP + H2O = ADP + phosphate + H(+)</text>
        <dbReference type="Rhea" id="RHEA:13065"/>
        <dbReference type="ChEBI" id="CHEBI:15377"/>
        <dbReference type="ChEBI" id="CHEBI:15378"/>
        <dbReference type="ChEBI" id="CHEBI:30616"/>
        <dbReference type="ChEBI" id="CHEBI:43474"/>
        <dbReference type="ChEBI" id="CHEBI:456216"/>
    </reaction>
</comment>
<keyword evidence="17" id="KW-1185">Reference proteome</keyword>
<dbReference type="STRING" id="34506.A0A090LEU0"/>
<dbReference type="SMART" id="SM00490">
    <property type="entry name" value="HELICc"/>
    <property type="match status" value="1"/>
</dbReference>
<dbReference type="PROSITE" id="PS51194">
    <property type="entry name" value="HELICASE_CTER"/>
    <property type="match status" value="1"/>
</dbReference>
<keyword evidence="6 13" id="KW-0347">Helicase</keyword>
<comment type="similarity">
    <text evidence="2 13">Belongs to the helicase family. RecQ subfamily.</text>
</comment>
<dbReference type="RefSeq" id="XP_024507486.1">
    <property type="nucleotide sequence ID" value="XM_024654079.1"/>
</dbReference>
<dbReference type="WormBase" id="SRAE_2000294400">
    <property type="protein sequence ID" value="SRP03314"/>
    <property type="gene ID" value="WBGene00263163"/>
</dbReference>
<dbReference type="CDD" id="cd18794">
    <property type="entry name" value="SF2_C_RecQ"/>
    <property type="match status" value="1"/>
</dbReference>
<comment type="subcellular location">
    <subcellularLocation>
        <location evidence="1 13">Nucleus</location>
    </subcellularLocation>
</comment>
<organism evidence="16">
    <name type="scientific">Strongyloides ratti</name>
    <name type="common">Parasitic roundworm</name>
    <dbReference type="NCBI Taxonomy" id="34506"/>
    <lineage>
        <taxon>Eukaryota</taxon>
        <taxon>Metazoa</taxon>
        <taxon>Ecdysozoa</taxon>
        <taxon>Nematoda</taxon>
        <taxon>Chromadorea</taxon>
        <taxon>Rhabditida</taxon>
        <taxon>Tylenchina</taxon>
        <taxon>Panagrolaimomorpha</taxon>
        <taxon>Strongyloidoidea</taxon>
        <taxon>Strongyloididae</taxon>
        <taxon>Strongyloides</taxon>
    </lineage>
</organism>
<evidence type="ECO:0000256" key="1">
    <source>
        <dbReference type="ARBA" id="ARBA00004123"/>
    </source>
</evidence>
<dbReference type="GO" id="GO:0005737">
    <property type="term" value="C:cytoplasm"/>
    <property type="evidence" value="ECO:0007669"/>
    <property type="project" value="TreeGrafter"/>
</dbReference>
<dbReference type="GO" id="GO:0005694">
    <property type="term" value="C:chromosome"/>
    <property type="evidence" value="ECO:0007669"/>
    <property type="project" value="TreeGrafter"/>
</dbReference>